<sequence length="272" mass="30914">MPTPKEEMETLFKEEYQTISESRKLLDQQSLISNTSEDVEVHKDFIVEASVHAPPKSYEELEQPEGQKISENEIDKPTPEQVEESDKPVADENQEIDKCGKEKDLETGKNIVEQFEVKNMTTPKESDSITETENIEETKTTPVLKDNDVEVTEEEIKINDTPTDKSKKQIVDVTEEGVEKFTTSENQIASKITDPNELRPESEDIDLKITETTDDQKVDTKPVDDNGLEDSQKSGETSDKSKNEGENDDELLMGKDSEETIEVDTNKKRTRR</sequence>
<evidence type="ECO:0000256" key="1">
    <source>
        <dbReference type="SAM" id="MobiDB-lite"/>
    </source>
</evidence>
<feature type="region of interest" description="Disordered" evidence="1">
    <location>
        <begin position="181"/>
        <end position="272"/>
    </location>
</feature>
<comment type="caution">
    <text evidence="2">The sequence shown here is derived from an EMBL/GenBank/DDBJ whole genome shotgun (WGS) entry which is preliminary data.</text>
</comment>
<feature type="compositionally biased region" description="Basic and acidic residues" evidence="1">
    <location>
        <begin position="194"/>
        <end position="245"/>
    </location>
</feature>
<proteinExistence type="predicted"/>
<dbReference type="Proteomes" id="UP001162156">
    <property type="component" value="Unassembled WGS sequence"/>
</dbReference>
<dbReference type="AlphaFoldDB" id="A0AAV8XYC6"/>
<feature type="compositionally biased region" description="Polar residues" evidence="1">
    <location>
        <begin position="181"/>
        <end position="190"/>
    </location>
</feature>
<feature type="compositionally biased region" description="Basic and acidic residues" evidence="1">
    <location>
        <begin position="68"/>
        <end position="107"/>
    </location>
</feature>
<gene>
    <name evidence="2" type="ORF">NQ314_009951</name>
</gene>
<name>A0AAV8XYC6_9CUCU</name>
<feature type="region of interest" description="Disordered" evidence="1">
    <location>
        <begin position="50"/>
        <end position="148"/>
    </location>
</feature>
<organism evidence="2 3">
    <name type="scientific">Rhamnusium bicolor</name>
    <dbReference type="NCBI Taxonomy" id="1586634"/>
    <lineage>
        <taxon>Eukaryota</taxon>
        <taxon>Metazoa</taxon>
        <taxon>Ecdysozoa</taxon>
        <taxon>Arthropoda</taxon>
        <taxon>Hexapoda</taxon>
        <taxon>Insecta</taxon>
        <taxon>Pterygota</taxon>
        <taxon>Neoptera</taxon>
        <taxon>Endopterygota</taxon>
        <taxon>Coleoptera</taxon>
        <taxon>Polyphaga</taxon>
        <taxon>Cucujiformia</taxon>
        <taxon>Chrysomeloidea</taxon>
        <taxon>Cerambycidae</taxon>
        <taxon>Lepturinae</taxon>
        <taxon>Rhagiini</taxon>
        <taxon>Rhamnusium</taxon>
    </lineage>
</organism>
<keyword evidence="3" id="KW-1185">Reference proteome</keyword>
<accession>A0AAV8XYC6</accession>
<reference evidence="2" key="1">
    <citation type="journal article" date="2023" name="Insect Mol. Biol.">
        <title>Genome sequencing provides insights into the evolution of gene families encoding plant cell wall-degrading enzymes in longhorned beetles.</title>
        <authorList>
            <person name="Shin N.R."/>
            <person name="Okamura Y."/>
            <person name="Kirsch R."/>
            <person name="Pauchet Y."/>
        </authorList>
    </citation>
    <scope>NUCLEOTIDE SEQUENCE</scope>
    <source>
        <strain evidence="2">RBIC_L_NR</strain>
    </source>
</reference>
<evidence type="ECO:0000313" key="3">
    <source>
        <dbReference type="Proteomes" id="UP001162156"/>
    </source>
</evidence>
<evidence type="ECO:0000313" key="2">
    <source>
        <dbReference type="EMBL" id="KAJ8942783.1"/>
    </source>
</evidence>
<dbReference type="EMBL" id="JANEYF010002738">
    <property type="protein sequence ID" value="KAJ8942783.1"/>
    <property type="molecule type" value="Genomic_DNA"/>
</dbReference>
<protein>
    <submittedName>
        <fullName evidence="2">Uncharacterized protein</fullName>
    </submittedName>
</protein>